<dbReference type="AlphaFoldDB" id="A0A2A6DZL7"/>
<evidence type="ECO:0000313" key="1">
    <source>
        <dbReference type="EMBL" id="PDO10175.1"/>
    </source>
</evidence>
<accession>A0A2A6DZL7</accession>
<sequence>MLPTAVFAAATVLAAVLLFSRPMFRLSYVRGPAKGEGMVEAIWMGLHIPVVRWEDGGGFRRTGRWRPGRFVRRRDAAVRLLRDAECTEFRWKTDIGLEDAALTAVAAGVCWAVTSSVVGWGSRFVRRVVRPDVRIRPVYGKTVFSTELSVAIRIRMYRLAIEVLRAMAGSVLPAAGASTSTDRRE</sequence>
<dbReference type="EMBL" id="MOXJ01000018">
    <property type="protein sequence ID" value="PDO10175.1"/>
    <property type="molecule type" value="Genomic_DNA"/>
</dbReference>
<evidence type="ECO:0008006" key="3">
    <source>
        <dbReference type="Google" id="ProtNLM"/>
    </source>
</evidence>
<dbReference type="Proteomes" id="UP000243688">
    <property type="component" value="Unassembled WGS sequence"/>
</dbReference>
<organism evidence="1 2">
    <name type="scientific">Candidatus Reconcilbacillus cellulovorans</name>
    <dbReference type="NCBI Taxonomy" id="1906605"/>
    <lineage>
        <taxon>Bacteria</taxon>
        <taxon>Bacillati</taxon>
        <taxon>Bacillota</taxon>
        <taxon>Bacilli</taxon>
        <taxon>Bacillales</taxon>
        <taxon>Paenibacillaceae</taxon>
        <taxon>Candidatus Reconcilbacillus</taxon>
    </lineage>
</organism>
<comment type="caution">
    <text evidence="1">The sequence shown here is derived from an EMBL/GenBank/DDBJ whole genome shotgun (WGS) entry which is preliminary data.</text>
</comment>
<protein>
    <recommendedName>
        <fullName evidence="3">DUF2953 domain-containing protein</fullName>
    </recommendedName>
</protein>
<dbReference type="Pfam" id="PF11167">
    <property type="entry name" value="DUF2953"/>
    <property type="match status" value="1"/>
</dbReference>
<name>A0A2A6DZL7_9BACL</name>
<evidence type="ECO:0000313" key="2">
    <source>
        <dbReference type="Proteomes" id="UP000243688"/>
    </source>
</evidence>
<proteinExistence type="predicted"/>
<gene>
    <name evidence="1" type="ORF">BLM47_08535</name>
</gene>
<dbReference type="InterPro" id="IPR021338">
    <property type="entry name" value="DUF2953"/>
</dbReference>
<reference evidence="1 2" key="1">
    <citation type="submission" date="2016-12" db="EMBL/GenBank/DDBJ databases">
        <title>Candidatus Reconcilibacillus cellulovorans genome.</title>
        <authorList>
            <person name="Kolinko S."/>
            <person name="Wu Y.-W."/>
            <person name="Tachea F."/>
            <person name="Denzel E."/>
            <person name="Hiras J."/>
            <person name="Baecker N."/>
            <person name="Chan L.J."/>
            <person name="Eichorst S.A."/>
            <person name="Frey D."/>
            <person name="Adams P.D."/>
            <person name="Pray T."/>
            <person name="Tanjore D."/>
            <person name="Petzold C.J."/>
            <person name="Gladden J.M."/>
            <person name="Simmons B.A."/>
            <person name="Singer S.W."/>
        </authorList>
    </citation>
    <scope>NUCLEOTIDE SEQUENCE [LARGE SCALE GENOMIC DNA]</scope>
    <source>
        <strain evidence="1">JTherm</strain>
    </source>
</reference>